<evidence type="ECO:0000313" key="9">
    <source>
        <dbReference type="Proteomes" id="UP000637383"/>
    </source>
</evidence>
<dbReference type="InterPro" id="IPR001303">
    <property type="entry name" value="Aldolase_II/adducin_N"/>
</dbReference>
<comment type="pathway">
    <text evidence="6">Amino-acid biosynthesis; L-methionine biosynthesis via salvage pathway; L-methionine from S-methyl-5-thio-alpha-D-ribose 1-phosphate: step 2/6.</text>
</comment>
<dbReference type="HAMAP" id="MF_01677">
    <property type="entry name" value="Salvage_MtnB"/>
    <property type="match status" value="1"/>
</dbReference>
<evidence type="ECO:0000256" key="1">
    <source>
        <dbReference type="ARBA" id="ARBA00022605"/>
    </source>
</evidence>
<dbReference type="InterPro" id="IPR036409">
    <property type="entry name" value="Aldolase_II/adducin_N_sf"/>
</dbReference>
<evidence type="ECO:0000259" key="7">
    <source>
        <dbReference type="SMART" id="SM01007"/>
    </source>
</evidence>
<dbReference type="SUPFAM" id="SSF53639">
    <property type="entry name" value="AraD/HMP-PK domain-like"/>
    <property type="match status" value="1"/>
</dbReference>
<dbReference type="EMBL" id="JACJTU010000004">
    <property type="protein sequence ID" value="MBD2733337.1"/>
    <property type="molecule type" value="Genomic_DNA"/>
</dbReference>
<dbReference type="PANTHER" id="PTHR10640">
    <property type="entry name" value="METHYLTHIORIBULOSE-1-PHOSPHATE DEHYDRATASE"/>
    <property type="match status" value="1"/>
</dbReference>
<keyword evidence="3 6" id="KW-0862">Zinc</keyword>
<sequence>MNYLDPRLELIATARQFYQQGWMVGTAGNLSVVLPDGSFWITASGRSKGELSLSDFVRIYPDGKDDSSNNLKNNLKPSAETAIHQVLYTLFPEANACYHVHSVEANLVSRFVTGDSLPLPPLEMLKGLGIYQENPNCQIPIFANHLQVPKIAADIKERFTITPAQIPALLIRDHGVTVWASSPESARNYIELVEYIFRYMVAAWALGRRGDAGNDND</sequence>
<comment type="cofactor">
    <cofactor evidence="6">
        <name>Zn(2+)</name>
        <dbReference type="ChEBI" id="CHEBI:29105"/>
    </cofactor>
    <text evidence="6">Binds 1 zinc ion per subunit.</text>
</comment>
<dbReference type="Pfam" id="PF00596">
    <property type="entry name" value="Aldolase_II"/>
    <property type="match status" value="1"/>
</dbReference>
<accession>A0ABR8K1N4</accession>
<feature type="domain" description="Class II aldolase/adducin N-terminal" evidence="7">
    <location>
        <begin position="8"/>
        <end position="201"/>
    </location>
</feature>
<gene>
    <name evidence="6 8" type="primary">mtnB</name>
    <name evidence="8" type="ORF">H6H03_05330</name>
</gene>
<reference evidence="8 9" key="1">
    <citation type="journal article" date="2020" name="ISME J.">
        <title>Comparative genomics reveals insights into cyanobacterial evolution and habitat adaptation.</title>
        <authorList>
            <person name="Chen M.Y."/>
            <person name="Teng W.K."/>
            <person name="Zhao L."/>
            <person name="Hu C.X."/>
            <person name="Zhou Y.K."/>
            <person name="Han B.P."/>
            <person name="Song L.R."/>
            <person name="Shu W.S."/>
        </authorList>
    </citation>
    <scope>NUCLEOTIDE SEQUENCE [LARGE SCALE GENOMIC DNA]</scope>
    <source>
        <strain evidence="8 9">FACHB-159</strain>
    </source>
</reference>
<dbReference type="RefSeq" id="WP_190954105.1">
    <property type="nucleotide sequence ID" value="NZ_JACJTU010000004.1"/>
</dbReference>
<evidence type="ECO:0000256" key="6">
    <source>
        <dbReference type="HAMAP-Rule" id="MF_01677"/>
    </source>
</evidence>
<dbReference type="Gene3D" id="3.40.225.10">
    <property type="entry name" value="Class II aldolase/adducin N-terminal domain"/>
    <property type="match status" value="1"/>
</dbReference>
<evidence type="ECO:0000256" key="3">
    <source>
        <dbReference type="ARBA" id="ARBA00022833"/>
    </source>
</evidence>
<feature type="binding site" evidence="6">
    <location>
        <position position="101"/>
    </location>
    <ligand>
        <name>Zn(2+)</name>
        <dbReference type="ChEBI" id="CHEBI:29105"/>
    </ligand>
</feature>
<keyword evidence="5 6" id="KW-0456">Lyase</keyword>
<dbReference type="GO" id="GO:0046570">
    <property type="term" value="F:methylthioribulose 1-phosphate dehydratase activity"/>
    <property type="evidence" value="ECO:0007669"/>
    <property type="project" value="UniProtKB-EC"/>
</dbReference>
<evidence type="ECO:0000256" key="4">
    <source>
        <dbReference type="ARBA" id="ARBA00023167"/>
    </source>
</evidence>
<dbReference type="EC" id="4.2.1.109" evidence="6"/>
<keyword evidence="4 6" id="KW-0486">Methionine biosynthesis</keyword>
<comment type="function">
    <text evidence="6">Catalyzes the dehydration of methylthioribulose-1-phosphate (MTRu-1-P) into 2,3-diketo-5-methylthiopentyl-1-phosphate (DK-MTP-1-P).</text>
</comment>
<proteinExistence type="inferred from homology"/>
<dbReference type="PANTHER" id="PTHR10640:SF7">
    <property type="entry name" value="METHYLTHIORIBULOSE-1-PHOSPHATE DEHYDRATASE"/>
    <property type="match status" value="1"/>
</dbReference>
<dbReference type="InterPro" id="IPR017714">
    <property type="entry name" value="MethylthioRu-1-P_deHdtase_MtnB"/>
</dbReference>
<keyword evidence="1 6" id="KW-0028">Amino-acid biosynthesis</keyword>
<name>A0ABR8K1N4_9NOSO</name>
<comment type="catalytic activity">
    <reaction evidence="6">
        <text>5-(methylsulfanyl)-D-ribulose 1-phosphate = 5-methylsulfanyl-2,3-dioxopentyl phosphate + H2O</text>
        <dbReference type="Rhea" id="RHEA:15549"/>
        <dbReference type="ChEBI" id="CHEBI:15377"/>
        <dbReference type="ChEBI" id="CHEBI:58548"/>
        <dbReference type="ChEBI" id="CHEBI:58828"/>
        <dbReference type="EC" id="4.2.1.109"/>
    </reaction>
</comment>
<protein>
    <recommendedName>
        <fullName evidence="6">Methylthioribulose-1-phosphate dehydratase</fullName>
        <shortName evidence="6">MTRu-1-P dehydratase</shortName>
        <ecNumber evidence="6">4.2.1.109</ecNumber>
    </recommendedName>
</protein>
<comment type="caution">
    <text evidence="8">The sequence shown here is derived from an EMBL/GenBank/DDBJ whole genome shotgun (WGS) entry which is preliminary data.</text>
</comment>
<feature type="binding site" evidence="6">
    <location>
        <position position="99"/>
    </location>
    <ligand>
        <name>Zn(2+)</name>
        <dbReference type="ChEBI" id="CHEBI:29105"/>
    </ligand>
</feature>
<keyword evidence="9" id="KW-1185">Reference proteome</keyword>
<dbReference type="SMART" id="SM01007">
    <property type="entry name" value="Aldolase_II"/>
    <property type="match status" value="1"/>
</dbReference>
<comment type="similarity">
    <text evidence="6">Belongs to the aldolase class II family. MtnB subfamily.</text>
</comment>
<dbReference type="Proteomes" id="UP000637383">
    <property type="component" value="Unassembled WGS sequence"/>
</dbReference>
<evidence type="ECO:0000256" key="2">
    <source>
        <dbReference type="ARBA" id="ARBA00022723"/>
    </source>
</evidence>
<keyword evidence="2 6" id="KW-0479">Metal-binding</keyword>
<evidence type="ECO:0000313" key="8">
    <source>
        <dbReference type="EMBL" id="MBD2733337.1"/>
    </source>
</evidence>
<evidence type="ECO:0000256" key="5">
    <source>
        <dbReference type="ARBA" id="ARBA00023239"/>
    </source>
</evidence>
<organism evidence="8 9">
    <name type="scientific">Nostoc paludosum FACHB-159</name>
    <dbReference type="NCBI Taxonomy" id="2692908"/>
    <lineage>
        <taxon>Bacteria</taxon>
        <taxon>Bacillati</taxon>
        <taxon>Cyanobacteriota</taxon>
        <taxon>Cyanophyceae</taxon>
        <taxon>Nostocales</taxon>
        <taxon>Nostocaceae</taxon>
        <taxon>Nostoc</taxon>
    </lineage>
</organism>
<dbReference type="NCBIfam" id="TIGR03328">
    <property type="entry name" value="salvage_mtnB"/>
    <property type="match status" value="1"/>
</dbReference>